<dbReference type="AlphaFoldDB" id="A0AAV4WRR7"/>
<feature type="compositionally biased region" description="Polar residues" evidence="3">
    <location>
        <begin position="23"/>
        <end position="45"/>
    </location>
</feature>
<feature type="region of interest" description="Disordered" evidence="3">
    <location>
        <begin position="226"/>
        <end position="253"/>
    </location>
</feature>
<dbReference type="FunFam" id="1.20.900.10:FF:000038">
    <property type="entry name" value="Myosin-M heavy chain"/>
    <property type="match status" value="1"/>
</dbReference>
<sequence length="850" mass="96183">DTSSIPNHSSADPPISELRDTASNEQFHNAILPQTNNPEHSSNASAVHPLKGLPSDVPPRLPSTPPPKLPGRSSSLEDVRGIISEGNSSVLELKEKGQRRRRRTTLPKRRFSDLHLHILLCPKSSLCGDGSSSDDVPLTASSQRAHRSLPDSPSELDEVSSFCFDFVEKNSKEKVLSSSRSVFYVPVEANELPKVPESNENTNSHPSSASKLDPLTSAVVAPSINKPCNLTTDNEDLTDNGDLDGNLSPDQYDTDEDILENEYENLDPIYEELSDVSNSSKRLTSLESNQKSFFEGASKIDILSYLEDAKERGISEGLSEDEKVIVEEEDEDQKVLSGEEDDVGEKNRVIVNNNFNHKEVLLKIEEDAEKEEIVEIENTVVDVSKSPRISEVERNDSGVGTETSKPARMKQLPTDWEEQLCADCDHQVEPVEDEDSGLLFSPLVCRKCEFRRCERKEIIIEFVDTELKYGRDLRIIKEEFYRPMEIAGLLAKDQLQTIFLNLDELISANTKFSEKLQDALDIAMEHGDEDYSTVNLGKIFLETSSMLHAFETYCVKQAPASVILSSLEKEKELLRIFLRVSQMENTLLRRMNLPAFLMVPVQRVTRYPLLLSRLHKVTPIHHKDRNALKEAQQKVELHLEHINQQTKGVGGTKIWRRISNISASHRRLGKDIGSIKLRKMALEVLNWKQDETRFVMAGKLLFTQITDYPWNKKSKTIKFASVHALLIALGKPNSNYRPESSLTDNSVLFPKNTGIRDASLVLMKEKNGRFVVVREPLYLGNCVISCDSDSEDVFEIQEYTTKEAYLLKGETNKDTKEWLRQLRYHAKDLGTWRKRRNALANIMINGMIRQ</sequence>
<dbReference type="GO" id="GO:0035025">
    <property type="term" value="P:positive regulation of Rho protein signal transduction"/>
    <property type="evidence" value="ECO:0007669"/>
    <property type="project" value="TreeGrafter"/>
</dbReference>
<dbReference type="InterPro" id="IPR001849">
    <property type="entry name" value="PH_domain"/>
</dbReference>
<feature type="compositionally biased region" description="Pro residues" evidence="3">
    <location>
        <begin position="56"/>
        <end position="69"/>
    </location>
</feature>
<feature type="compositionally biased region" description="Acidic residues" evidence="3">
    <location>
        <begin position="233"/>
        <end position="242"/>
    </location>
</feature>
<feature type="region of interest" description="Disordered" evidence="3">
    <location>
        <begin position="1"/>
        <end position="81"/>
    </location>
</feature>
<dbReference type="SMART" id="SM00325">
    <property type="entry name" value="RhoGEF"/>
    <property type="match status" value="1"/>
</dbReference>
<keyword evidence="7" id="KW-1185">Reference proteome</keyword>
<evidence type="ECO:0000259" key="4">
    <source>
        <dbReference type="PROSITE" id="PS50003"/>
    </source>
</evidence>
<feature type="region of interest" description="Disordered" evidence="3">
    <location>
        <begin position="194"/>
        <end position="213"/>
    </location>
</feature>
<evidence type="ECO:0000313" key="6">
    <source>
        <dbReference type="EMBL" id="GIY84228.1"/>
    </source>
</evidence>
<dbReference type="Gene3D" id="1.20.900.10">
    <property type="entry name" value="Dbl homology (DH) domain"/>
    <property type="match status" value="1"/>
</dbReference>
<evidence type="ECO:0000313" key="7">
    <source>
        <dbReference type="Proteomes" id="UP001054837"/>
    </source>
</evidence>
<evidence type="ECO:0000256" key="2">
    <source>
        <dbReference type="ARBA" id="ARBA00022490"/>
    </source>
</evidence>
<feature type="non-terminal residue" evidence="6">
    <location>
        <position position="1"/>
    </location>
</feature>
<comment type="subcellular location">
    <subcellularLocation>
        <location evidence="1">Cytoplasm</location>
    </subcellularLocation>
</comment>
<dbReference type="PANTHER" id="PTHR46006">
    <property type="entry name" value="RHO GUANINE NUCLEOTIDE EXCHANGE FACTOR AT 64C, ISOFORM A"/>
    <property type="match status" value="1"/>
</dbReference>
<dbReference type="InterPro" id="IPR035899">
    <property type="entry name" value="DBL_dom_sf"/>
</dbReference>
<evidence type="ECO:0000256" key="1">
    <source>
        <dbReference type="ARBA" id="ARBA00004496"/>
    </source>
</evidence>
<dbReference type="CDD" id="cd00160">
    <property type="entry name" value="RhoGEF"/>
    <property type="match status" value="1"/>
</dbReference>
<feature type="domain" description="DH" evidence="5">
    <location>
        <begin position="454"/>
        <end position="645"/>
    </location>
</feature>
<dbReference type="InterPro" id="IPR051480">
    <property type="entry name" value="Endocytic_GEF_Adapter"/>
</dbReference>
<dbReference type="PROSITE" id="PS50010">
    <property type="entry name" value="DH_2"/>
    <property type="match status" value="1"/>
</dbReference>
<dbReference type="GO" id="GO:0005085">
    <property type="term" value="F:guanyl-nucleotide exchange factor activity"/>
    <property type="evidence" value="ECO:0007669"/>
    <property type="project" value="InterPro"/>
</dbReference>
<name>A0AAV4WRR7_9ARAC</name>
<protein>
    <submittedName>
        <fullName evidence="6">Myosin-M heavy chain</fullName>
    </submittedName>
</protein>
<dbReference type="PANTHER" id="PTHR46006:SF5">
    <property type="entry name" value="DH DOMAIN-CONTAINING PROTEIN"/>
    <property type="match status" value="1"/>
</dbReference>
<dbReference type="Pfam" id="PF00621">
    <property type="entry name" value="RhoGEF"/>
    <property type="match status" value="1"/>
</dbReference>
<feature type="region of interest" description="Disordered" evidence="3">
    <location>
        <begin position="128"/>
        <end position="156"/>
    </location>
</feature>
<dbReference type="SUPFAM" id="SSF48065">
    <property type="entry name" value="DBL homology domain (DH-domain)"/>
    <property type="match status" value="1"/>
</dbReference>
<dbReference type="EMBL" id="BPLQ01014910">
    <property type="protein sequence ID" value="GIY84228.1"/>
    <property type="molecule type" value="Genomic_DNA"/>
</dbReference>
<comment type="caution">
    <text evidence="6">The sequence shown here is derived from an EMBL/GenBank/DDBJ whole genome shotgun (WGS) entry which is preliminary data.</text>
</comment>
<dbReference type="InterPro" id="IPR000219">
    <property type="entry name" value="DH_dom"/>
</dbReference>
<feature type="compositionally biased region" description="Polar residues" evidence="3">
    <location>
        <begin position="198"/>
        <end position="210"/>
    </location>
</feature>
<gene>
    <name evidence="6" type="primary">myoM</name>
    <name evidence="6" type="ORF">CDAR_462591</name>
</gene>
<dbReference type="PROSITE" id="PS50003">
    <property type="entry name" value="PH_DOMAIN"/>
    <property type="match status" value="1"/>
</dbReference>
<keyword evidence="2" id="KW-0963">Cytoplasm</keyword>
<proteinExistence type="predicted"/>
<organism evidence="6 7">
    <name type="scientific">Caerostris darwini</name>
    <dbReference type="NCBI Taxonomy" id="1538125"/>
    <lineage>
        <taxon>Eukaryota</taxon>
        <taxon>Metazoa</taxon>
        <taxon>Ecdysozoa</taxon>
        <taxon>Arthropoda</taxon>
        <taxon>Chelicerata</taxon>
        <taxon>Arachnida</taxon>
        <taxon>Araneae</taxon>
        <taxon>Araneomorphae</taxon>
        <taxon>Entelegynae</taxon>
        <taxon>Araneoidea</taxon>
        <taxon>Araneidae</taxon>
        <taxon>Caerostris</taxon>
    </lineage>
</organism>
<feature type="compositionally biased region" description="Polar residues" evidence="3">
    <location>
        <begin position="1"/>
        <end position="10"/>
    </location>
</feature>
<feature type="domain" description="PH" evidence="4">
    <location>
        <begin position="794"/>
        <end position="827"/>
    </location>
</feature>
<dbReference type="GO" id="GO:0031097">
    <property type="term" value="C:medial cortex"/>
    <property type="evidence" value="ECO:0007669"/>
    <property type="project" value="UniProtKB-ARBA"/>
</dbReference>
<evidence type="ECO:0000256" key="3">
    <source>
        <dbReference type="SAM" id="MobiDB-lite"/>
    </source>
</evidence>
<dbReference type="Proteomes" id="UP001054837">
    <property type="component" value="Unassembled WGS sequence"/>
</dbReference>
<accession>A0AAV4WRR7</accession>
<evidence type="ECO:0000259" key="5">
    <source>
        <dbReference type="PROSITE" id="PS50010"/>
    </source>
</evidence>
<reference evidence="6 7" key="1">
    <citation type="submission" date="2021-06" db="EMBL/GenBank/DDBJ databases">
        <title>Caerostris darwini draft genome.</title>
        <authorList>
            <person name="Kono N."/>
            <person name="Arakawa K."/>
        </authorList>
    </citation>
    <scope>NUCLEOTIDE SEQUENCE [LARGE SCALE GENOMIC DNA]</scope>
</reference>